<evidence type="ECO:0000313" key="2">
    <source>
        <dbReference type="Proteomes" id="UP001396898"/>
    </source>
</evidence>
<gene>
    <name evidence="1" type="ORF">PG991_013253</name>
</gene>
<dbReference type="EMBL" id="JAQQWI010000018">
    <property type="protein sequence ID" value="KAK8001031.1"/>
    <property type="molecule type" value="Genomic_DNA"/>
</dbReference>
<organism evidence="1 2">
    <name type="scientific">Apiospora marii</name>
    <dbReference type="NCBI Taxonomy" id="335849"/>
    <lineage>
        <taxon>Eukaryota</taxon>
        <taxon>Fungi</taxon>
        <taxon>Dikarya</taxon>
        <taxon>Ascomycota</taxon>
        <taxon>Pezizomycotina</taxon>
        <taxon>Sordariomycetes</taxon>
        <taxon>Xylariomycetidae</taxon>
        <taxon>Amphisphaeriales</taxon>
        <taxon>Apiosporaceae</taxon>
        <taxon>Apiospora</taxon>
    </lineage>
</organism>
<evidence type="ECO:0000313" key="1">
    <source>
        <dbReference type="EMBL" id="KAK8001031.1"/>
    </source>
</evidence>
<protein>
    <submittedName>
        <fullName evidence="1">Uncharacterized protein</fullName>
    </submittedName>
</protein>
<name>A0ABR1R5I6_9PEZI</name>
<comment type="caution">
    <text evidence="1">The sequence shown here is derived from an EMBL/GenBank/DDBJ whole genome shotgun (WGS) entry which is preliminary data.</text>
</comment>
<sequence>MILDYELIQNPRKIKGRDGEAQWRLRDLGWNGHRDWGHTREAKHKPDGCLNEDVGRRLRFDAVQNAKDLDCPYLRPATREDIEQVCNAFPVEEEALRSLLALPDKTPPLPVAVDMAQKHASGPALRLDYHMIAFVSTSVPDPEAWVIETVACKDSRLTYCPGLDNGC</sequence>
<dbReference type="Proteomes" id="UP001396898">
    <property type="component" value="Unassembled WGS sequence"/>
</dbReference>
<proteinExistence type="predicted"/>
<accession>A0ABR1R5I6</accession>
<keyword evidence="2" id="KW-1185">Reference proteome</keyword>
<reference evidence="1 2" key="1">
    <citation type="submission" date="2023-01" db="EMBL/GenBank/DDBJ databases">
        <title>Analysis of 21 Apiospora genomes using comparative genomics revels a genus with tremendous synthesis potential of carbohydrate active enzymes and secondary metabolites.</title>
        <authorList>
            <person name="Sorensen T."/>
        </authorList>
    </citation>
    <scope>NUCLEOTIDE SEQUENCE [LARGE SCALE GENOMIC DNA]</scope>
    <source>
        <strain evidence="1 2">CBS 20057</strain>
    </source>
</reference>